<feature type="region of interest" description="Disordered" evidence="13">
    <location>
        <begin position="2658"/>
        <end position="2688"/>
    </location>
</feature>
<feature type="domain" description="Fibronectin type-III" evidence="17">
    <location>
        <begin position="2196"/>
        <end position="2291"/>
    </location>
</feature>
<comment type="caution">
    <text evidence="12">Lacks conserved residue(s) required for the propagation of feature annotation.</text>
</comment>
<dbReference type="Gene3D" id="2.60.120.200">
    <property type="match status" value="3"/>
</dbReference>
<evidence type="ECO:0000259" key="17">
    <source>
        <dbReference type="PROSITE" id="PS50853"/>
    </source>
</evidence>
<feature type="disulfide bond" evidence="12">
    <location>
        <begin position="759"/>
        <end position="768"/>
    </location>
</feature>
<reference evidence="19" key="1">
    <citation type="submission" date="2021-10" db="EMBL/GenBank/DDBJ databases">
        <title>Tropical sea cucumber genome reveals ecological adaptation and Cuvierian tubules defense mechanism.</title>
        <authorList>
            <person name="Chen T."/>
        </authorList>
    </citation>
    <scope>NUCLEOTIDE SEQUENCE</scope>
    <source>
        <strain evidence="19">Nanhai2018</strain>
        <tissue evidence="19">Muscle</tissue>
    </source>
</reference>
<feature type="disulfide bond" evidence="12">
    <location>
        <begin position="791"/>
        <end position="808"/>
    </location>
</feature>
<dbReference type="FunFam" id="2.60.40.10:FF:001030">
    <property type="entry name" value="Usherin"/>
    <property type="match status" value="1"/>
</dbReference>
<dbReference type="SMART" id="SM00560">
    <property type="entry name" value="LamGL"/>
    <property type="match status" value="1"/>
</dbReference>
<feature type="domain" description="Laminin EGF-like" evidence="16">
    <location>
        <begin position="789"/>
        <end position="836"/>
    </location>
</feature>
<evidence type="ECO:0000313" key="20">
    <source>
        <dbReference type="Proteomes" id="UP001152320"/>
    </source>
</evidence>
<dbReference type="PANTHER" id="PTHR46957:SF7">
    <property type="entry name" value="USHERIN"/>
    <property type="match status" value="1"/>
</dbReference>
<feature type="disulfide bond" evidence="12">
    <location>
        <begin position="912"/>
        <end position="921"/>
    </location>
</feature>
<feature type="domain" description="Fibronectin type-III" evidence="17">
    <location>
        <begin position="2864"/>
        <end position="2967"/>
    </location>
</feature>
<feature type="domain" description="Fibronectin type-III" evidence="17">
    <location>
        <begin position="2292"/>
        <end position="2376"/>
    </location>
</feature>
<dbReference type="InterPro" id="IPR008211">
    <property type="entry name" value="Laminin_N"/>
</dbReference>
<feature type="domain" description="Laminin EGF-like" evidence="16">
    <location>
        <begin position="1047"/>
        <end position="1097"/>
    </location>
</feature>
<feature type="disulfide bond" evidence="12">
    <location>
        <begin position="1049"/>
        <end position="1066"/>
    </location>
</feature>
<dbReference type="OrthoDB" id="5984158at2759"/>
<dbReference type="GO" id="GO:0048513">
    <property type="term" value="P:animal organ development"/>
    <property type="evidence" value="ECO:0007669"/>
    <property type="project" value="UniProtKB-ARBA"/>
</dbReference>
<feature type="domain" description="Fibronectin type-III" evidence="17">
    <location>
        <begin position="4027"/>
        <end position="4131"/>
    </location>
</feature>
<dbReference type="PRINTS" id="PR00011">
    <property type="entry name" value="EGFLAMININ"/>
</dbReference>
<dbReference type="Pfam" id="PF00053">
    <property type="entry name" value="EGF_laminin"/>
    <property type="match status" value="10"/>
</dbReference>
<feature type="domain" description="Fibronectin type-III" evidence="17">
    <location>
        <begin position="4223"/>
        <end position="4337"/>
    </location>
</feature>
<feature type="domain" description="Fibronectin type-III" evidence="17">
    <location>
        <begin position="4433"/>
        <end position="4518"/>
    </location>
</feature>
<organism evidence="19 20">
    <name type="scientific">Holothuria leucospilota</name>
    <name type="common">Black long sea cucumber</name>
    <name type="synonym">Mertensiothuria leucospilota</name>
    <dbReference type="NCBI Taxonomy" id="206669"/>
    <lineage>
        <taxon>Eukaryota</taxon>
        <taxon>Metazoa</taxon>
        <taxon>Echinodermata</taxon>
        <taxon>Eleutherozoa</taxon>
        <taxon>Echinozoa</taxon>
        <taxon>Holothuroidea</taxon>
        <taxon>Aspidochirotacea</taxon>
        <taxon>Aspidochirotida</taxon>
        <taxon>Holothuriidae</taxon>
        <taxon>Holothuria</taxon>
    </lineage>
</organism>
<feature type="domain" description="Fibronectin type-III" evidence="17">
    <location>
        <begin position="2486"/>
        <end position="2584"/>
    </location>
</feature>
<proteinExistence type="predicted"/>
<dbReference type="PROSITE" id="PS01248">
    <property type="entry name" value="EGF_LAM_1"/>
    <property type="match status" value="2"/>
</dbReference>
<dbReference type="FunFam" id="2.60.40.10:FF:001100">
    <property type="entry name" value="Usherin"/>
    <property type="match status" value="1"/>
</dbReference>
<dbReference type="InterPro" id="IPR006558">
    <property type="entry name" value="LamG-like"/>
</dbReference>
<dbReference type="SMART" id="SM00282">
    <property type="entry name" value="LamG"/>
    <property type="match status" value="3"/>
</dbReference>
<feature type="disulfide bond" evidence="12">
    <location>
        <begin position="738"/>
        <end position="750"/>
    </location>
</feature>
<feature type="domain" description="Fibronectin type-III" evidence="17">
    <location>
        <begin position="3932"/>
        <end position="4026"/>
    </location>
</feature>
<feature type="domain" description="Fibronectin type-III" evidence="17">
    <location>
        <begin position="4519"/>
        <end position="4611"/>
    </location>
</feature>
<feature type="domain" description="Fibronectin type-III" evidence="17">
    <location>
        <begin position="4799"/>
        <end position="4886"/>
    </location>
</feature>
<feature type="domain" description="Laminin EGF-like" evidence="16">
    <location>
        <begin position="942"/>
        <end position="992"/>
    </location>
</feature>
<feature type="domain" description="Fibronectin type-III" evidence="17">
    <location>
        <begin position="3837"/>
        <end position="3931"/>
    </location>
</feature>
<feature type="domain" description="Laminin EGF-like" evidence="16">
    <location>
        <begin position="837"/>
        <end position="888"/>
    </location>
</feature>
<feature type="domain" description="Fibronectin type-III" evidence="17">
    <location>
        <begin position="2108"/>
        <end position="2195"/>
    </location>
</feature>
<dbReference type="InterPro" id="IPR036116">
    <property type="entry name" value="FN3_sf"/>
</dbReference>
<dbReference type="Pfam" id="PF02210">
    <property type="entry name" value="Laminin_G_2"/>
    <property type="match status" value="2"/>
</dbReference>
<feature type="region of interest" description="Disordered" evidence="13">
    <location>
        <begin position="2849"/>
        <end position="2869"/>
    </location>
</feature>
<feature type="domain" description="Fibronectin type-III" evidence="17">
    <location>
        <begin position="1288"/>
        <end position="1406"/>
    </location>
</feature>
<keyword evidence="4" id="KW-0272">Extracellular matrix</keyword>
<feature type="compositionally biased region" description="Polar residues" evidence="13">
    <location>
        <begin position="2658"/>
        <end position="2668"/>
    </location>
</feature>
<sequence length="5261" mass="573585">MASADCSCNRLHEICFYKCIMDYGITCHSTLPISKSINLEKRVTFFRTFNGFKRKLSWLYFYTVLALGLFVTLGQLTPCNGQGSFPLLINGAENRLISTSPEVGTCGYNTITGQLARSAFCRSSTLEESVQGCSNIRHCNQACPHRIRNPVALELTSLVTGNCISPDLANVRPGSEVGARSYYFQDNPDCFLSPFVPVVGNNGEFSISVWVRPDLISDGTIIERRTVSNTLVYALMVSRTAITFDYMTAAGPRFLMTQGGLQTGQWQHLAVQVYDTRISFFVNGLEQDGTPFETQDLLGQIVDSSNVQVKIGQRISGATQFVGRLQDFQFYQDTLTNREIQELATGVFPELHVQSECRCPKSHPRINPANSRFCIRNGDPDTTSDELLRLNELAHPLQFANDGDLSTFWVSSFTNDLIVDIDLTNGQYQVFFVVLQFYSPQPTALTISRKKNDTMDWEHWQFYAEDCSTFGLPNNGPLPTSTSVNCIQFPSNPPYSKSNITFQLLAPEPVARPGYNDFFNTPNLMEFALATQVRIRMQGHYHVSNPRHMYYGIEEVTVNTRCQCNGYAESCNILTNPYKCNCLPESFTEGDNCNQCKPLYNNKPFRHGDRMNSYNCKPCQCHGHADRCVYDRSVDPFPDEHDRGGGGVCVSCQNNTQGRYCDECQSGYYRRENRPLDAVDVCSPCQCVANGTIDGSLICNPVGGQCDCKLHVTGMNCDRCETGYYNLQLDNPDGCEQCQCNPAGSITGDCEQNSGGCLCKANVIGDQCDRCNFGYYNLSALNPLGCQQCECDVDGSISPFCDPTDGQCRCKSSTQGLFCDQCRDGYYGLGNQGCQICDCDPDGTVRDTSCNKETGQCVCKANTEGPRCDQCSANTYNLQGSNQDGCMACSCNIAGTVNASQSCNQVTGQCQCKANVVGQTCNQCAANTFGLDAFDDDGCSPCDCDPSGTVPGGASCNQNTGQCPCLAFRTGLRCDECSSGYFISPSGQGCQACGCNLAGTQLGTVCHPQTGQCQCQGGNSGVTGRRCDSCLPEYFNFNPLLGRCDPCDCDPRGSLNITCDDNTGQCECKELVTGRRCDTCQTGSSNLQETNPQGCSKEPEQQPPPSLSPVSPYAVLLSWGPPDQPNGIITQYTIYRNGSQITSGLFGDTWDGIQEYQDMSLTPYTIYSYVIEASNQAGATQSPPVNVRTLDAIPAGFDVLTISNIGSKTADFVWRKPSGISAPIVNYILTSVTPSKPSTPTQHYSGLDTEYRATDLIPFTNYTFRLTVCTDGSCGQGQPVAAYTESAPPEGVVSPNITAVNITTVFISWDHPLEANGIITHYELFIRGLPDSDGIRDPMETRIFHPAGWYNPRPVVTPREEPAHPPATNYSYDGVEPYTLYEFKITARNQAGTGESDWVIFRTLEAEPLFMPAPSIQGLSSSSLNVSWPQPADSEVRGVVTSYSLYQIVTSTDPFAPPEVSQLIYSNDGDTNHYVVGNLLPYQQYTFVVEVCNSLGCVTSDRGIGSTLPAAPEGQIAPLVDGHNSTSMLVSWSAPLRPNGPEPDYTLHRAPVAFSVPPPRVEKGARFTGAGFYKFPSSVLPVSSYTGMDLEFRVQRPEDATTGVDALLLFAASDGNQEEYIVLQLRGGRPWFLFDPQGGAAGVTPSDGGLTYDDGKWHRIRINRIGTLGSIVVDEFYTGTARAPTSSNIIGQTTGVYIGGLPKDFILQRNDVGNLAVVRNGFAGCLRNVLIEKSRIPTPDWEELSFSSAEDEENTIRSWQGCPTNLQNGTHFPGNGYVMLPSNIFVGGNTFTMSLMMRTEYPTGMLAFSHGDAGQFMLLELLQGNLQLTVNTGSTAMTLTLPGSQLCDGQWQEITVQKVNLLVTISATGGTSLRSMLLSSADLLLTSPLYLGGLPDDSQALSLAENFGLDVIDFGGCLKDIVINQAAISLFDGNVENVYLDGCPSAMGSPCTSPSVTQEYSGTDRIVFDHQLHVFTEYMYRVTASNSIGATSSVWSVGRTREGAPTGVSPPIDPFSLNGYTISVGWQRPTGNTGVLSEYILLAYNQDDPLLTPVEAVFLDTSHEEYSGNITGVIPYTNYFITLKACTAGGCTESNSVSVTTVEEAPDGVQPPQAIHVAGRSLDLAWPLPNSPNGIITLYRLRMNGAVIYEGNRRNHTQAGLNVFTGYQFVLTACTSLGCSDSPEVTITTSQLPPLSVAPPTLFVQGPTSIEAQWMVPNQVNGILERYVLFVSEDYQSTGEAVYNTSDLFTDFVIRDLTPGTLYYISVMACTGGGCTLSPSNTARTSESAPEGVKAPTVVATSPFQLDLFWQPPEQPNGVIISYALFRNNILVQNSSRTTASVNNLTPWSLHVFRLQACTSAGCSFSPEVSARTQEDRPSGTITLAVSTTSPRTVDAIWSSPDQPNGQLIYEVLFNGLFYLAPDMNNYNTLREVRVLFNTTRSNQMFGIGGLIPNTDYTISVRASNSRGSLFSNERMVGMPPGSPDGVTPPTLTPSGPTSIFATWTDPARNNAPGVANFLLTFRPVSNPGAQEELFPSQTRATSYVKSDLQAYTEYEFRLTALNNYGRTESDWVSTFTLEDVPGPVDPPMAAVIDAYTLLVTWEPPDRPNGIIRRINFYQNDVLRIILSGNATEFIADDLIPFTEYSFRIEVCNNEGCSMSPSSSTYQTPAAAPSGQDPPTLTSDTPTSVTITWRPPSSPNGALIGYEIERRLLGSSAVFTVASINADGQRSYRDNSPSISPYTTYEYRIRVSSSAGSYASLWEEVTTRSAAPGGLRPPTVDVLDSTTMIVSWDPPAESNGVIISYTIRMPQPIIYLDNTTLTSFLVHSLIPYTDYEVTMEACTVAGCTESDSTPARTQPAPPQGQEAPRADPITQTYISVLWSPPAFPSGPGIRFELHRQKLRQPLETGTVFGSGFWELIYNGADTSHQDRGLTTFTTYIYRVTTSNQIGSVTSDVSEETTTLAGQPTQSGTLFAFALDHITVHLDWSTPSLLELQGTVTQYYIKINSTEGTKTLSFPPGTNATLLTDLRPNTLYEFHLVISNGAYNVTSNPVMAETLDGAPEGFDRPSFQVLSASSIQVMWREPRQPNGEIISYSIFLDGEEVGEVPDSRLSFILSQLQPYTIYSVQVEVCTVYDCLISNATIFTTLEVTPSGVSPPNLRVLGSSAIEIEWVPPTQPNGIIRGFQLLRRELRTCSESIRPDDSVTCGYVECSTTESVCGGECFSGNKVCCGGQIHDSQPGYQCCDTNYLPIPTEDTSYTCCGGQFHASQPNYQCCRGQYLEVLPGQICCADPLEDRVVVGAGDSCCAGVPYDSTGPQICCAGDFFDRSQGLCCANTFIPFDGTFSDGFNSKCCGSFVIPSNQVCCEEAGQGRAYEPDSGRVCCGLEYVFTDLTLCCTTDSGFSRAHSYLSAEEKESSSDQCCGLEKISSFDACCNGVGYNPLSHVCADRSSTNQGGCGMGTICPVDQAPTAYCNRCDFDVDTTVCAAVEGQYVTASSPSLPSNVVSFCPTALTTVFSADAATYSYLDTELSPYTTYEYAVSVHNSAGSATSPLVNATTHESIPVGVLPPLWMVPAGVLDRITLNWNQPIQPNGVINTYILRRDGIEIFRGLSRSFTDRNGIQPYQQYTYILLACTDVGCASSDEVIAATLQAAPDNFGDPLVTAIDGYSILISWQPPTTPNGIIKEYRVHQSGLDDPVFIGDSSSFTFIHPGLRPYTEYEYTVTACTAGGCTTTNPVSARTDEAPPQGVAHPTHVIFSAFIIEVYWTQPTTPNGIITGYRLYRNGQSVYSGNDSVFLHVDVGLSPNTRYEYIIEASTSAGGTNSSVHIVYTPVSAPQGIPRPTLMVLSSTSILASWTEPTIPNGDIVQYGVILMSGSPDQETITATNDTAVLLNDLTPYTLYDIRVLVCNDGGCGVGPKEYAQTLQAPPEEQGAPTLVATGSSVIEISWEPPQRPNGIIRSYRVFRRVFESTQQLLVCVEGGLENSCTNAGQGLEPFSLYQYKVRVFNDEGETESPWSSVRTLEAPPVGLAEPSVQAVNSFAASAIWTAPNQGNGLILGYRIEYQEVSNDPTLVYPVEVAATLDGDVFQTTFYGLSPFTSYNVRIVAFNGAGEVASPWSNVRTAEGVPADIGLFQVEQNPDGLSLLLRWNPPGLPNGEITEYHIYEDEYLITPVYTGRTREYLFRRLTPFTEYTLVLEACTSAGCGRGDRQTVITAEVAPDNQADPTVGFVDSTSVQLIWKQPVNPNGVITYYEVIRRSPVEVVISSRRRRDTDDSSLTQTQVVYTEYNTNADLFNYTDNALLPFRMYEYRINAFNSKGNSQSNWVPIQTDQAPPTGVLPPSVTHISNVPGSLIVSWLPPGEANGIIQAYRLQRNDSAPFSFDIDDDLTYTDTGLEPFTIYGYTITICSGGGCTTSEVTTIRTLESAPIFVPPPTAEAISANEISINWTMPSLETGEIINLQLKVDGEVAFDGLTGVVVIPNLIPYQEYEFVLVACTSGGCSESRPAYERPFQAQPEGMAPPILRALDSRRVEVTWSEPEFPNGVILRYELRRDGKLVYDGDALRWQDFGDGGAGLTPGQEYSYIVTAINSEGRAISPPASVVTSADAPAGLSPPSLTPRSASIIAAMWQNPLFPNGAIQNFTLFRDNQRVYSGLEYNFDVRNLEPFTEYEFYIEACTQQGCAQSEEISASTLESAPLGQIPPTLKPLANGIVVEWAPPTQPNGIITGYQLLRRRIFSPSEVRSEPISVFNSTAGVTQYSDMDPLLVPDERYEYMVISRNSAGQVASQWAIITTLEAAPQGMLPPDITVKTATSLTVNIRVPTQPNGRITQYNIYRNGSQIESTEGTVYTDTGLEPFTVYSYVVEACTMGGCSSSPQTITQTKQDHPTGLSPPTVMEKDSTWIHLEWQHPDDANGIISNFEFQFRASCPLSEQPFTQTCQEKSFTTINKGLSQNHNVSGLSPYTRYDFQVKALNAEGFAVSQAIQETTEPSAPEYNQDRKPVITSNSTGQVVRIEWTGTFILNGKLREYILEENGDKVYSGTSTADTRPLKNEEYEFVITVVTEAGEVSSPAIIFTSVDFGGTAGAITQWYQSVWFIAIVILIGIVILFILLGVALSRITPSRPYERERQPLPPRQKRAHNFTFASSFKHPDTESIMDPIPKSISHASSMQSLHNSYTNPSYPPPYHNSRPGSRASDTIDKTPLKYLSDDDGGWDDPSPIPHKLDSGMVSMGDYDDDQMTNVSQTYSYTKEQTMFTDTHL</sequence>
<keyword evidence="14" id="KW-0812">Transmembrane</keyword>
<feature type="domain" description="Laminin G" evidence="15">
    <location>
        <begin position="1767"/>
        <end position="1951"/>
    </location>
</feature>
<dbReference type="FunFam" id="2.60.40.10:FF:001004">
    <property type="entry name" value="Usherin"/>
    <property type="match status" value="1"/>
</dbReference>
<dbReference type="FunFam" id="2.10.25.10:FF:000135">
    <property type="entry name" value="Laminin subunit beta 4"/>
    <property type="match status" value="1"/>
</dbReference>
<feature type="transmembrane region" description="Helical" evidence="14">
    <location>
        <begin position="5095"/>
        <end position="5118"/>
    </location>
</feature>
<accession>A0A9Q1CHP0</accession>
<dbReference type="EMBL" id="JAIZAY010000003">
    <property type="protein sequence ID" value="KAJ8045141.1"/>
    <property type="molecule type" value="Genomic_DNA"/>
</dbReference>
<evidence type="ECO:0000259" key="15">
    <source>
        <dbReference type="PROSITE" id="PS50025"/>
    </source>
</evidence>
<feature type="domain" description="Laminin G" evidence="15">
    <location>
        <begin position="1562"/>
        <end position="1762"/>
    </location>
</feature>
<keyword evidence="8 12" id="KW-1015">Disulfide bond</keyword>
<feature type="domain" description="Fibronectin type-III" evidence="17">
    <location>
        <begin position="4698"/>
        <end position="4798"/>
    </location>
</feature>
<evidence type="ECO:0000256" key="8">
    <source>
        <dbReference type="ARBA" id="ARBA00023157"/>
    </source>
</evidence>
<evidence type="ECO:0000256" key="14">
    <source>
        <dbReference type="SAM" id="Phobius"/>
    </source>
</evidence>
<feature type="domain" description="Laminin EGF-like" evidence="16">
    <location>
        <begin position="685"/>
        <end position="737"/>
    </location>
</feature>
<dbReference type="FunFam" id="2.10.25.10:FF:000090">
    <property type="entry name" value="laminin subunit alpha"/>
    <property type="match status" value="4"/>
</dbReference>
<feature type="domain" description="Fibronectin type-III" evidence="17">
    <location>
        <begin position="2586"/>
        <end position="2671"/>
    </location>
</feature>
<evidence type="ECO:0000256" key="7">
    <source>
        <dbReference type="ARBA" id="ARBA00023054"/>
    </source>
</evidence>
<feature type="domain" description="Fibronectin type-III" evidence="17">
    <location>
        <begin position="4890"/>
        <end position="4992"/>
    </location>
</feature>
<keyword evidence="20" id="KW-1185">Reference proteome</keyword>
<feature type="transmembrane region" description="Helical" evidence="14">
    <location>
        <begin position="56"/>
        <end position="76"/>
    </location>
</feature>
<feature type="domain" description="Laminin EGF-like" evidence="16">
    <location>
        <begin position="738"/>
        <end position="788"/>
    </location>
</feature>
<dbReference type="CDD" id="cd00110">
    <property type="entry name" value="LamG"/>
    <property type="match status" value="2"/>
</dbReference>
<dbReference type="SUPFAM" id="SSF57196">
    <property type="entry name" value="EGF/Laminin"/>
    <property type="match status" value="8"/>
</dbReference>
<feature type="domain" description="Fibronectin type-III" evidence="17">
    <location>
        <begin position="4612"/>
        <end position="4696"/>
    </location>
</feature>
<keyword evidence="14" id="KW-1133">Transmembrane helix</keyword>
<feature type="disulfide bond" evidence="12">
    <location>
        <begin position="708"/>
        <end position="717"/>
    </location>
</feature>
<evidence type="ECO:0000313" key="19">
    <source>
        <dbReference type="EMBL" id="KAJ8045141.1"/>
    </source>
</evidence>
<dbReference type="InterPro" id="IPR013783">
    <property type="entry name" value="Ig-like_fold"/>
</dbReference>
<keyword evidence="5" id="KW-0732">Signal</keyword>
<feature type="domain" description="Fibronectin type-III" evidence="17">
    <location>
        <begin position="1196"/>
        <end position="1287"/>
    </location>
</feature>
<keyword evidence="6" id="KW-0677">Repeat</keyword>
<feature type="domain" description="Fibronectin type-III" evidence="17">
    <location>
        <begin position="3654"/>
        <end position="3745"/>
    </location>
</feature>
<keyword evidence="14" id="KW-0472">Membrane</keyword>
<keyword evidence="3" id="KW-0964">Secreted</keyword>
<dbReference type="InterPro" id="IPR002049">
    <property type="entry name" value="LE_dom"/>
</dbReference>
<feature type="disulfide bond" evidence="12">
    <location>
        <begin position="810"/>
        <end position="819"/>
    </location>
</feature>
<dbReference type="InterPro" id="IPR001791">
    <property type="entry name" value="Laminin_G"/>
</dbReference>
<dbReference type="SUPFAM" id="SSF49899">
    <property type="entry name" value="Concanavalin A-like lectins/glucanases"/>
    <property type="match status" value="3"/>
</dbReference>
<dbReference type="InterPro" id="IPR013320">
    <property type="entry name" value="ConA-like_dom_sf"/>
</dbReference>
<dbReference type="GO" id="GO:0042995">
    <property type="term" value="C:cell projection"/>
    <property type="evidence" value="ECO:0007669"/>
    <property type="project" value="UniProtKB-SubCell"/>
</dbReference>
<dbReference type="CDD" id="cd00063">
    <property type="entry name" value="FN3"/>
    <property type="match status" value="29"/>
</dbReference>
<feature type="disulfide bond" evidence="12">
    <location>
        <begin position="1047"/>
        <end position="1059"/>
    </location>
</feature>
<dbReference type="Pfam" id="PF00055">
    <property type="entry name" value="Laminin_N"/>
    <property type="match status" value="1"/>
</dbReference>
<evidence type="ECO:0000256" key="12">
    <source>
        <dbReference type="PROSITE-ProRule" id="PRU00460"/>
    </source>
</evidence>
<keyword evidence="11 12" id="KW-0424">Laminin EGF-like domain</keyword>
<feature type="domain" description="Laminin N-terminal" evidence="18">
    <location>
        <begin position="332"/>
        <end position="561"/>
    </location>
</feature>
<feature type="disulfide bond" evidence="12">
    <location>
        <begin position="1068"/>
        <end position="1077"/>
    </location>
</feature>
<dbReference type="SMART" id="SM00060">
    <property type="entry name" value="FN3"/>
    <property type="match status" value="33"/>
</dbReference>
<feature type="region of interest" description="Disordered" evidence="13">
    <location>
        <begin position="1083"/>
        <end position="1109"/>
    </location>
</feature>
<feature type="domain" description="Fibronectin type-III" evidence="17">
    <location>
        <begin position="3746"/>
        <end position="3835"/>
    </location>
</feature>
<evidence type="ECO:0000256" key="13">
    <source>
        <dbReference type="SAM" id="MobiDB-lite"/>
    </source>
</evidence>
<feature type="domain" description="Laminin EGF-like" evidence="16">
    <location>
        <begin position="889"/>
        <end position="941"/>
    </location>
</feature>
<dbReference type="FunFam" id="2.60.40.10:FF:001379">
    <property type="entry name" value="Usherin"/>
    <property type="match status" value="1"/>
</dbReference>
<dbReference type="Pfam" id="PF13385">
    <property type="entry name" value="Laminin_G_3"/>
    <property type="match status" value="1"/>
</dbReference>
<evidence type="ECO:0000256" key="6">
    <source>
        <dbReference type="ARBA" id="ARBA00022737"/>
    </source>
</evidence>
<dbReference type="FunFam" id="2.60.40.10:FF:001716">
    <property type="entry name" value="Usherin"/>
    <property type="match status" value="1"/>
</dbReference>
<feature type="domain" description="Fibronectin type-III" evidence="17">
    <location>
        <begin position="2004"/>
        <end position="2104"/>
    </location>
</feature>
<keyword evidence="9" id="KW-0325">Glycoprotein</keyword>
<evidence type="ECO:0000256" key="2">
    <source>
        <dbReference type="ARBA" id="ARBA00004498"/>
    </source>
</evidence>
<feature type="domain" description="Fibronectin type-III" evidence="17">
    <location>
        <begin position="1411"/>
        <end position="1513"/>
    </location>
</feature>
<dbReference type="Gene3D" id="2.60.40.10">
    <property type="entry name" value="Immunoglobulins"/>
    <property type="match status" value="32"/>
</dbReference>
<evidence type="ECO:0000256" key="3">
    <source>
        <dbReference type="ARBA" id="ARBA00022525"/>
    </source>
</evidence>
<feature type="domain" description="Laminin EGF-like" evidence="16">
    <location>
        <begin position="993"/>
        <end position="1046"/>
    </location>
</feature>
<dbReference type="Pfam" id="PF00041">
    <property type="entry name" value="fn3"/>
    <property type="match status" value="15"/>
</dbReference>
<evidence type="ECO:0000259" key="18">
    <source>
        <dbReference type="PROSITE" id="PS51117"/>
    </source>
</evidence>
<evidence type="ECO:0000256" key="11">
    <source>
        <dbReference type="ARBA" id="ARBA00023292"/>
    </source>
</evidence>
<dbReference type="PROSITE" id="PS50025">
    <property type="entry name" value="LAM_G_DOMAIN"/>
    <property type="match status" value="2"/>
</dbReference>
<comment type="caution">
    <text evidence="19">The sequence shown here is derived from an EMBL/GenBank/DDBJ whole genome shotgun (WGS) entry which is preliminary data.</text>
</comment>
<feature type="region of interest" description="Disordered" evidence="13">
    <location>
        <begin position="5173"/>
        <end position="5221"/>
    </location>
</feature>
<comment type="subcellular location">
    <subcellularLocation>
        <location evidence="1">Cell projection</location>
    </subcellularLocation>
    <subcellularLocation>
        <location evidence="2">Secreted</location>
        <location evidence="2">Extracellular space</location>
        <location evidence="2">Extracellular matrix</location>
    </subcellularLocation>
</comment>
<feature type="disulfide bond" evidence="12">
    <location>
        <begin position="789"/>
        <end position="801"/>
    </location>
</feature>
<evidence type="ECO:0000256" key="5">
    <source>
        <dbReference type="ARBA" id="ARBA00022729"/>
    </source>
</evidence>
<dbReference type="SMART" id="SM00180">
    <property type="entry name" value="EGF_Lam"/>
    <property type="match status" value="10"/>
</dbReference>
<evidence type="ECO:0000256" key="1">
    <source>
        <dbReference type="ARBA" id="ARBA00004316"/>
    </source>
</evidence>
<keyword evidence="7" id="KW-0175">Coiled coil</keyword>
<dbReference type="FunFam" id="2.60.40.10:FF:001176">
    <property type="entry name" value="Usherin"/>
    <property type="match status" value="1"/>
</dbReference>
<dbReference type="Gene3D" id="2.60.120.260">
    <property type="entry name" value="Galactose-binding domain-like"/>
    <property type="match status" value="1"/>
</dbReference>
<dbReference type="FunFam" id="2.10.25.10:FF:000275">
    <property type="entry name" value="usherin"/>
    <property type="match status" value="2"/>
</dbReference>
<feature type="compositionally biased region" description="Polar residues" evidence="13">
    <location>
        <begin position="1083"/>
        <end position="1094"/>
    </location>
</feature>
<feature type="domain" description="Fibronectin type-III" evidence="17">
    <location>
        <begin position="4338"/>
        <end position="4427"/>
    </location>
</feature>
<name>A0A9Q1CHP0_HOLLE</name>
<dbReference type="PROSITE" id="PS50853">
    <property type="entry name" value="FN3"/>
    <property type="match status" value="30"/>
</dbReference>
<dbReference type="PANTHER" id="PTHR46957">
    <property type="entry name" value="CYTOKINE RECEPTOR"/>
    <property type="match status" value="1"/>
</dbReference>
<gene>
    <name evidence="19" type="ORF">HOLleu_08083</name>
</gene>
<feature type="domain" description="Fibronectin type-III" evidence="17">
    <location>
        <begin position="3061"/>
        <end position="3154"/>
    </location>
</feature>
<dbReference type="InterPro" id="IPR050713">
    <property type="entry name" value="RTP_Phos/Ushers"/>
</dbReference>
<feature type="domain" description="Fibronectin type-III" evidence="17">
    <location>
        <begin position="2969"/>
        <end position="3060"/>
    </location>
</feature>
<feature type="disulfide bond" evidence="12">
    <location>
        <begin position="740"/>
        <end position="757"/>
    </location>
</feature>
<feature type="domain" description="Fibronectin type-III" evidence="17">
    <location>
        <begin position="2774"/>
        <end position="2860"/>
    </location>
</feature>
<dbReference type="CDD" id="cd00055">
    <property type="entry name" value="EGF_Lam"/>
    <property type="match status" value="10"/>
</dbReference>
<feature type="domain" description="Fibronectin type-III" evidence="17">
    <location>
        <begin position="2378"/>
        <end position="2482"/>
    </location>
</feature>
<dbReference type="Gene3D" id="2.10.25.10">
    <property type="entry name" value="Laminin"/>
    <property type="match status" value="9"/>
</dbReference>
<evidence type="ECO:0000256" key="10">
    <source>
        <dbReference type="ARBA" id="ARBA00023273"/>
    </source>
</evidence>
<dbReference type="FunFam" id="2.10.25.10:FF:000224">
    <property type="entry name" value="Usherin"/>
    <property type="match status" value="1"/>
</dbReference>
<evidence type="ECO:0000256" key="9">
    <source>
        <dbReference type="ARBA" id="ARBA00023180"/>
    </source>
</evidence>
<feature type="disulfide bond" evidence="12">
    <location>
        <begin position="859"/>
        <end position="868"/>
    </location>
</feature>
<keyword evidence="10" id="KW-0966">Cell projection</keyword>
<feature type="domain" description="Fibronectin type-III" evidence="17">
    <location>
        <begin position="1103"/>
        <end position="1195"/>
    </location>
</feature>
<feature type="domain" description="Fibronectin type-III" evidence="17">
    <location>
        <begin position="2675"/>
        <end position="2773"/>
    </location>
</feature>
<feature type="compositionally biased region" description="Low complexity" evidence="13">
    <location>
        <begin position="2677"/>
        <end position="2688"/>
    </location>
</feature>
<dbReference type="PROSITE" id="PS51117">
    <property type="entry name" value="LAMININ_NTER"/>
    <property type="match status" value="1"/>
</dbReference>
<dbReference type="Proteomes" id="UP001152320">
    <property type="component" value="Chromosome 3"/>
</dbReference>
<protein>
    <submittedName>
        <fullName evidence="19">Usherin</fullName>
    </submittedName>
</protein>
<feature type="domain" description="Fibronectin type-III" evidence="17">
    <location>
        <begin position="4133"/>
        <end position="4222"/>
    </location>
</feature>
<dbReference type="PROSITE" id="PS50027">
    <property type="entry name" value="EGF_LAM_2"/>
    <property type="match status" value="8"/>
</dbReference>
<dbReference type="SUPFAM" id="SSF49265">
    <property type="entry name" value="Fibronectin type III"/>
    <property type="match status" value="20"/>
</dbReference>
<dbReference type="SMART" id="SM00136">
    <property type="entry name" value="LamNT"/>
    <property type="match status" value="1"/>
</dbReference>
<feature type="disulfide bond" evidence="12">
    <location>
        <begin position="965"/>
        <end position="974"/>
    </location>
</feature>
<dbReference type="InterPro" id="IPR003961">
    <property type="entry name" value="FN3_dom"/>
</dbReference>
<evidence type="ECO:0000259" key="16">
    <source>
        <dbReference type="PROSITE" id="PS50027"/>
    </source>
</evidence>
<evidence type="ECO:0000256" key="4">
    <source>
        <dbReference type="ARBA" id="ARBA00022530"/>
    </source>
</evidence>
<feature type="disulfide bond" evidence="12">
    <location>
        <begin position="1030"/>
        <end position="1044"/>
    </location>
</feature>